<keyword evidence="4 5" id="KW-0732">Signal</keyword>
<keyword evidence="7" id="KW-1185">Reference proteome</keyword>
<comment type="subcellular location">
    <subcellularLocation>
        <location evidence="1">Cell envelope</location>
    </subcellularLocation>
</comment>
<protein>
    <submittedName>
        <fullName evidence="6">ABC transporter substrate-binding protein</fullName>
    </submittedName>
</protein>
<reference evidence="7" key="1">
    <citation type="submission" date="2023-07" db="EMBL/GenBank/DDBJ databases">
        <title>30 novel species of actinomycetes from the DSMZ collection.</title>
        <authorList>
            <person name="Nouioui I."/>
        </authorList>
    </citation>
    <scope>NUCLEOTIDE SEQUENCE [LARGE SCALE GENOMIC DNA]</scope>
    <source>
        <strain evidence="7">DSM 44399</strain>
    </source>
</reference>
<gene>
    <name evidence="6" type="ORF">RM423_15600</name>
</gene>
<organism evidence="6 7">
    <name type="scientific">Jatrophihabitans lederbergiae</name>
    <dbReference type="NCBI Taxonomy" id="3075547"/>
    <lineage>
        <taxon>Bacteria</taxon>
        <taxon>Bacillati</taxon>
        <taxon>Actinomycetota</taxon>
        <taxon>Actinomycetes</taxon>
        <taxon>Jatrophihabitantales</taxon>
        <taxon>Jatrophihabitantaceae</taxon>
        <taxon>Jatrophihabitans</taxon>
    </lineage>
</organism>
<dbReference type="SUPFAM" id="SSF53850">
    <property type="entry name" value="Periplasmic binding protein-like II"/>
    <property type="match status" value="1"/>
</dbReference>
<evidence type="ECO:0000256" key="5">
    <source>
        <dbReference type="SAM" id="SignalP"/>
    </source>
</evidence>
<dbReference type="Gene3D" id="3.40.190.10">
    <property type="entry name" value="Periplasmic binding protein-like II"/>
    <property type="match status" value="2"/>
</dbReference>
<dbReference type="InterPro" id="IPR050490">
    <property type="entry name" value="Bact_solute-bd_prot1"/>
</dbReference>
<feature type="chain" id="PRO_5045567303" evidence="5">
    <location>
        <begin position="23"/>
        <end position="461"/>
    </location>
</feature>
<evidence type="ECO:0000313" key="6">
    <source>
        <dbReference type="EMBL" id="MDT0262820.1"/>
    </source>
</evidence>
<evidence type="ECO:0000256" key="4">
    <source>
        <dbReference type="ARBA" id="ARBA00022729"/>
    </source>
</evidence>
<feature type="signal peptide" evidence="5">
    <location>
        <begin position="1"/>
        <end position="22"/>
    </location>
</feature>
<comment type="caution">
    <text evidence="6">The sequence shown here is derived from an EMBL/GenBank/DDBJ whole genome shotgun (WGS) entry which is preliminary data.</text>
</comment>
<keyword evidence="3" id="KW-0813">Transport</keyword>
<evidence type="ECO:0000256" key="3">
    <source>
        <dbReference type="ARBA" id="ARBA00022448"/>
    </source>
</evidence>
<dbReference type="Proteomes" id="UP001183176">
    <property type="component" value="Unassembled WGS sequence"/>
</dbReference>
<proteinExistence type="inferred from homology"/>
<dbReference type="PANTHER" id="PTHR43649">
    <property type="entry name" value="ARABINOSE-BINDING PROTEIN-RELATED"/>
    <property type="match status" value="1"/>
</dbReference>
<dbReference type="Pfam" id="PF13416">
    <property type="entry name" value="SBP_bac_8"/>
    <property type="match status" value="1"/>
</dbReference>
<evidence type="ECO:0000313" key="7">
    <source>
        <dbReference type="Proteomes" id="UP001183176"/>
    </source>
</evidence>
<evidence type="ECO:0000256" key="1">
    <source>
        <dbReference type="ARBA" id="ARBA00004196"/>
    </source>
</evidence>
<dbReference type="PROSITE" id="PS51257">
    <property type="entry name" value="PROKAR_LIPOPROTEIN"/>
    <property type="match status" value="1"/>
</dbReference>
<evidence type="ECO:0000256" key="2">
    <source>
        <dbReference type="ARBA" id="ARBA00008520"/>
    </source>
</evidence>
<dbReference type="RefSeq" id="WP_311423967.1">
    <property type="nucleotide sequence ID" value="NZ_JAVREH010000023.1"/>
</dbReference>
<dbReference type="PANTHER" id="PTHR43649:SF31">
    <property type="entry name" value="SN-GLYCEROL-3-PHOSPHATE-BINDING PERIPLASMIC PROTEIN UGPB"/>
    <property type="match status" value="1"/>
</dbReference>
<accession>A0ABU2JCX1</accession>
<comment type="similarity">
    <text evidence="2">Belongs to the bacterial solute-binding protein 1 family.</text>
</comment>
<dbReference type="CDD" id="cd14748">
    <property type="entry name" value="PBP2_UgpB"/>
    <property type="match status" value="1"/>
</dbReference>
<name>A0ABU2JCX1_9ACTN</name>
<dbReference type="EMBL" id="JAVREH010000023">
    <property type="protein sequence ID" value="MDT0262820.1"/>
    <property type="molecule type" value="Genomic_DNA"/>
</dbReference>
<sequence>MKRGLWSGLSTTAVVAALTLTAACGGGSSKSDGAGTSTAPGAAALGSSPVTVNFWHAMKGANADALTALVAKFNAAHQGKITVKPTFQGSYDDTVTKYKAAVQAKQTPSMIQVYDVGSGFMTDSGQIIPAQSFADVDKMSLDDLQPTIKGYYSRSGKLQSMPFNSSVPLLYINKTAFTKAGLDPAKPPTTLDEIRTAAQKIKSSGAAKYGFNAAIYGWFFEQLTAEAGKTYCNNDNGRSKRADAVTFDDPEQVKVLTWWKGMVADGLATNTGRKTDDAQAAFKSGTVAMHLESTGALGGYVKAAAGKFEVATAPFPKVQSSDTGGPIIGGASLWIDGPGHSAAEQRASWEFEKFLVQPENSAQWHTQTGYFPVSKAALNEPVDKQWLAQKPQFKTAIDQLAASAAGIPTQGCLLGTLPQVRALVENAIESVLTSNKDPKAALDEAATQAKALISKYNAAVK</sequence>
<dbReference type="InterPro" id="IPR006059">
    <property type="entry name" value="SBP"/>
</dbReference>